<comment type="caution">
    <text evidence="8">The sequence shown here is derived from an EMBL/GenBank/DDBJ whole genome shotgun (WGS) entry which is preliminary data.</text>
</comment>
<keyword evidence="3" id="KW-1277">Toxin-antitoxin system</keyword>
<evidence type="ECO:0000256" key="2">
    <source>
        <dbReference type="ARBA" id="ARBA00022491"/>
    </source>
</evidence>
<proteinExistence type="inferred from homology"/>
<gene>
    <name evidence="8" type="ORF">V8N49_19765</name>
</gene>
<evidence type="ECO:0000256" key="6">
    <source>
        <dbReference type="ARBA" id="ARBA00049880"/>
    </source>
</evidence>
<evidence type="ECO:0000313" key="8">
    <source>
        <dbReference type="EMBL" id="MEI2683888.1"/>
    </source>
</evidence>
<dbReference type="PANTHER" id="PTHR36449">
    <property type="entry name" value="ACETYLTRANSFERASE-RELATED"/>
    <property type="match status" value="1"/>
</dbReference>
<keyword evidence="9" id="KW-1185">Reference proteome</keyword>
<feature type="domain" description="N-acetyltransferase" evidence="7">
    <location>
        <begin position="58"/>
        <end position="150"/>
    </location>
</feature>
<dbReference type="SUPFAM" id="SSF55729">
    <property type="entry name" value="Acyl-CoA N-acyltransferases (Nat)"/>
    <property type="match status" value="1"/>
</dbReference>
<dbReference type="InterPro" id="IPR016181">
    <property type="entry name" value="Acyl_CoA_acyltransferase"/>
</dbReference>
<accession>A0ABU8DLU5</accession>
<evidence type="ECO:0000256" key="4">
    <source>
        <dbReference type="ARBA" id="ARBA00022679"/>
    </source>
</evidence>
<dbReference type="Proteomes" id="UP001306592">
    <property type="component" value="Unassembled WGS sequence"/>
</dbReference>
<evidence type="ECO:0000256" key="1">
    <source>
        <dbReference type="ARBA" id="ARBA00009342"/>
    </source>
</evidence>
<evidence type="ECO:0000256" key="5">
    <source>
        <dbReference type="ARBA" id="ARBA00023315"/>
    </source>
</evidence>
<dbReference type="RefSeq" id="WP_099753759.1">
    <property type="nucleotide sequence ID" value="NZ_JBANEI010000017.1"/>
</dbReference>
<evidence type="ECO:0000259" key="7">
    <source>
        <dbReference type="Pfam" id="PF00583"/>
    </source>
</evidence>
<evidence type="ECO:0000256" key="3">
    <source>
        <dbReference type="ARBA" id="ARBA00022649"/>
    </source>
</evidence>
<organism evidence="8 9">
    <name type="scientific">Erwinia aphidicola</name>
    <dbReference type="NCBI Taxonomy" id="68334"/>
    <lineage>
        <taxon>Bacteria</taxon>
        <taxon>Pseudomonadati</taxon>
        <taxon>Pseudomonadota</taxon>
        <taxon>Gammaproteobacteria</taxon>
        <taxon>Enterobacterales</taxon>
        <taxon>Erwiniaceae</taxon>
        <taxon>Erwinia</taxon>
    </lineage>
</organism>
<sequence>MESVKLKIMKYSADIIINVENFSCGRPELDEFLKKHLAKQHAGNVLKAYLLVTDEPVHEVVGFYTLSGGSYAKSGMTRQYQNQIPYHETSCITLGRLAIDQRLAGRGYGTQLAIDALRVAWYASDSVGIWSVMIEAKDEEAAGFWRKMGFIQLKTSDDKIKFFFPVRSIEPLL</sequence>
<dbReference type="InterPro" id="IPR000182">
    <property type="entry name" value="GNAT_dom"/>
</dbReference>
<dbReference type="Pfam" id="PF00583">
    <property type="entry name" value="Acetyltransf_1"/>
    <property type="match status" value="1"/>
</dbReference>
<protein>
    <submittedName>
        <fullName evidence="8">GNAT family N-acetyltransferase</fullName>
    </submittedName>
</protein>
<comment type="catalytic activity">
    <reaction evidence="6">
        <text>glycyl-tRNA(Gly) + acetyl-CoA = N-acetylglycyl-tRNA(Gly) + CoA + H(+)</text>
        <dbReference type="Rhea" id="RHEA:81867"/>
        <dbReference type="Rhea" id="RHEA-COMP:9683"/>
        <dbReference type="Rhea" id="RHEA-COMP:19766"/>
        <dbReference type="ChEBI" id="CHEBI:15378"/>
        <dbReference type="ChEBI" id="CHEBI:57287"/>
        <dbReference type="ChEBI" id="CHEBI:57288"/>
        <dbReference type="ChEBI" id="CHEBI:78522"/>
        <dbReference type="ChEBI" id="CHEBI:232036"/>
    </reaction>
</comment>
<dbReference type="EMBL" id="JBANEI010000017">
    <property type="protein sequence ID" value="MEI2683888.1"/>
    <property type="molecule type" value="Genomic_DNA"/>
</dbReference>
<evidence type="ECO:0000313" key="9">
    <source>
        <dbReference type="Proteomes" id="UP001306592"/>
    </source>
</evidence>
<keyword evidence="2" id="KW-0678">Repressor</keyword>
<dbReference type="Gene3D" id="3.40.630.30">
    <property type="match status" value="1"/>
</dbReference>
<reference evidence="8 9" key="1">
    <citation type="submission" date="2024-02" db="EMBL/GenBank/DDBJ databases">
        <title>First report Erwinia aphidicola in onion in Chile.</title>
        <authorList>
            <person name="Valenzuela M."/>
            <person name="Pena M."/>
            <person name="Dutta B."/>
        </authorList>
    </citation>
    <scope>NUCLEOTIDE SEQUENCE [LARGE SCALE GENOMIC DNA]</scope>
    <source>
        <strain evidence="8 9">QCJ3A</strain>
    </source>
</reference>
<dbReference type="PANTHER" id="PTHR36449:SF1">
    <property type="entry name" value="ACETYLTRANSFERASE"/>
    <property type="match status" value="1"/>
</dbReference>
<comment type="similarity">
    <text evidence="1">Belongs to the acetyltransferase family. GNAT subfamily.</text>
</comment>
<keyword evidence="5" id="KW-0012">Acyltransferase</keyword>
<keyword evidence="4" id="KW-0808">Transferase</keyword>
<name>A0ABU8DLU5_ERWAP</name>